<evidence type="ECO:0000313" key="2">
    <source>
        <dbReference type="Proteomes" id="UP000698800"/>
    </source>
</evidence>
<evidence type="ECO:0000313" key="1">
    <source>
        <dbReference type="EMBL" id="KAH0536799.1"/>
    </source>
</evidence>
<dbReference type="Proteomes" id="UP000698800">
    <property type="component" value="Unassembled WGS sequence"/>
</dbReference>
<proteinExistence type="predicted"/>
<gene>
    <name evidence="1" type="ORF">FGG08_006367</name>
</gene>
<dbReference type="AlphaFoldDB" id="A0A9P8I125"/>
<dbReference type="OrthoDB" id="674604at2759"/>
<accession>A0A9P8I125</accession>
<organism evidence="1 2">
    <name type="scientific">Glutinoglossum americanum</name>
    <dbReference type="NCBI Taxonomy" id="1670608"/>
    <lineage>
        <taxon>Eukaryota</taxon>
        <taxon>Fungi</taxon>
        <taxon>Dikarya</taxon>
        <taxon>Ascomycota</taxon>
        <taxon>Pezizomycotina</taxon>
        <taxon>Geoglossomycetes</taxon>
        <taxon>Geoglossales</taxon>
        <taxon>Geoglossaceae</taxon>
        <taxon>Glutinoglossum</taxon>
    </lineage>
</organism>
<keyword evidence="2" id="KW-1185">Reference proteome</keyword>
<name>A0A9P8I125_9PEZI</name>
<reference evidence="1" key="1">
    <citation type="submission" date="2021-03" db="EMBL/GenBank/DDBJ databases">
        <title>Comparative genomics and phylogenomic investigation of the class Geoglossomycetes provide insights into ecological specialization and systematics.</title>
        <authorList>
            <person name="Melie T."/>
            <person name="Pirro S."/>
            <person name="Miller A.N."/>
            <person name="Quandt A."/>
        </authorList>
    </citation>
    <scope>NUCLEOTIDE SEQUENCE</scope>
    <source>
        <strain evidence="1">GBOQ0MN5Z8</strain>
    </source>
</reference>
<sequence>MAGIGKAASVMAVIQISQQVLSLCWKYYSEAKSAKKDMESLCNQLTAPRGIPEKVQELLQGPKANESPASSLLVGRIAQCSSEPHGLRDKYEATFSPALATDQISLIADTDGGLTQLTQDFAAARVDTTAGTESPKQDLSVAGQDRYLAKLPCADGAASNSYLRRHEPQRLTRTRVDLLGQLVGWNHDLHGECIFWLSGMAGTGKSTIARTAARAFDEEKLLHGCEFS</sequence>
<dbReference type="EMBL" id="JAGHQL010000180">
    <property type="protein sequence ID" value="KAH0536799.1"/>
    <property type="molecule type" value="Genomic_DNA"/>
</dbReference>
<comment type="caution">
    <text evidence="1">The sequence shown here is derived from an EMBL/GenBank/DDBJ whole genome shotgun (WGS) entry which is preliminary data.</text>
</comment>
<protein>
    <submittedName>
        <fullName evidence="1">Uncharacterized protein</fullName>
    </submittedName>
</protein>